<dbReference type="InterPro" id="IPR011993">
    <property type="entry name" value="PH-like_dom_sf"/>
</dbReference>
<keyword evidence="4" id="KW-1185">Reference proteome</keyword>
<dbReference type="Gene3D" id="2.30.29.30">
    <property type="entry name" value="Pleckstrin-homology domain (PH domain)/Phosphotyrosine-binding domain (PTB)"/>
    <property type="match status" value="1"/>
</dbReference>
<evidence type="ECO:0000313" key="3">
    <source>
        <dbReference type="EMBL" id="KDQ56621.1"/>
    </source>
</evidence>
<dbReference type="InParanoid" id="A0A067Q1Y7"/>
<evidence type="ECO:0000259" key="2">
    <source>
        <dbReference type="PROSITE" id="PS50229"/>
    </source>
</evidence>
<feature type="domain" description="WH1" evidence="2">
    <location>
        <begin position="20"/>
        <end position="141"/>
    </location>
</feature>
<reference evidence="4" key="1">
    <citation type="journal article" date="2014" name="Proc. Natl. Acad. Sci. U.S.A.">
        <title>Extensive sampling of basidiomycete genomes demonstrates inadequacy of the white-rot/brown-rot paradigm for wood decay fungi.</title>
        <authorList>
            <person name="Riley R."/>
            <person name="Salamov A.A."/>
            <person name="Brown D.W."/>
            <person name="Nagy L.G."/>
            <person name="Floudas D."/>
            <person name="Held B.W."/>
            <person name="Levasseur A."/>
            <person name="Lombard V."/>
            <person name="Morin E."/>
            <person name="Otillar R."/>
            <person name="Lindquist E.A."/>
            <person name="Sun H."/>
            <person name="LaButti K.M."/>
            <person name="Schmutz J."/>
            <person name="Jabbour D."/>
            <person name="Luo H."/>
            <person name="Baker S.E."/>
            <person name="Pisabarro A.G."/>
            <person name="Walton J.D."/>
            <person name="Blanchette R.A."/>
            <person name="Henrissat B."/>
            <person name="Martin F."/>
            <person name="Cullen D."/>
            <person name="Hibbett D.S."/>
            <person name="Grigoriev I.V."/>
        </authorList>
    </citation>
    <scope>NUCLEOTIDE SEQUENCE [LARGE SCALE GENOMIC DNA]</scope>
    <source>
        <strain evidence="4">MUCL 33604</strain>
    </source>
</reference>
<protein>
    <recommendedName>
        <fullName evidence="5">CRIB domain-containing protein</fullName>
    </recommendedName>
</protein>
<evidence type="ECO:0000259" key="1">
    <source>
        <dbReference type="PROSITE" id="PS50108"/>
    </source>
</evidence>
<dbReference type="InterPro" id="IPR000697">
    <property type="entry name" value="WH1/EVH1_dom"/>
</dbReference>
<dbReference type="AlphaFoldDB" id="A0A067Q1Y7"/>
<evidence type="ECO:0000313" key="4">
    <source>
        <dbReference type="Proteomes" id="UP000027265"/>
    </source>
</evidence>
<name>A0A067Q1Y7_9AGAM</name>
<organism evidence="3 4">
    <name type="scientific">Jaapia argillacea MUCL 33604</name>
    <dbReference type="NCBI Taxonomy" id="933084"/>
    <lineage>
        <taxon>Eukaryota</taxon>
        <taxon>Fungi</taxon>
        <taxon>Dikarya</taxon>
        <taxon>Basidiomycota</taxon>
        <taxon>Agaricomycotina</taxon>
        <taxon>Agaricomycetes</taxon>
        <taxon>Agaricomycetidae</taxon>
        <taxon>Jaapiales</taxon>
        <taxon>Jaapiaceae</taxon>
        <taxon>Jaapia</taxon>
    </lineage>
</organism>
<dbReference type="InterPro" id="IPR000095">
    <property type="entry name" value="CRIB_dom"/>
</dbReference>
<dbReference type="OrthoDB" id="8963340at2759"/>
<proteinExistence type="predicted"/>
<dbReference type="Pfam" id="PF00568">
    <property type="entry name" value="WH1"/>
    <property type="match status" value="1"/>
</dbReference>
<dbReference type="HOGENOM" id="CLU_015385_2_0_1"/>
<dbReference type="PROSITE" id="PS50229">
    <property type="entry name" value="WH1"/>
    <property type="match status" value="1"/>
</dbReference>
<feature type="domain" description="CRIB" evidence="1">
    <location>
        <begin position="158"/>
        <end position="173"/>
    </location>
</feature>
<evidence type="ECO:0008006" key="5">
    <source>
        <dbReference type="Google" id="ProtNLM"/>
    </source>
</evidence>
<dbReference type="SUPFAM" id="SSF50729">
    <property type="entry name" value="PH domain-like"/>
    <property type="match status" value="1"/>
</dbReference>
<accession>A0A067Q1Y7</accession>
<sequence>MSPLCTTLSPADKLALNEILPSNVYKIIFATRATLYHAPFGTKEWSNSTLKGILVLGQDRSRSFVPAGVDQGEHCWFRLVDVETGRGVIWMHQLSELFDYRMEMAFWHTFRGRSRYWGLRLDDDSEGTELFLQVNNRILAMTEPTTRVIKSQPDRRRISSPLPGSFRHVAHMGVDDISTSTRTV</sequence>
<gene>
    <name evidence="3" type="ORF">JAAARDRAFT_36098</name>
</gene>
<dbReference type="EMBL" id="KL197721">
    <property type="protein sequence ID" value="KDQ56621.1"/>
    <property type="molecule type" value="Genomic_DNA"/>
</dbReference>
<dbReference type="PROSITE" id="PS50108">
    <property type="entry name" value="CRIB"/>
    <property type="match status" value="1"/>
</dbReference>
<dbReference type="STRING" id="933084.A0A067Q1Y7"/>
<dbReference type="Proteomes" id="UP000027265">
    <property type="component" value="Unassembled WGS sequence"/>
</dbReference>